<dbReference type="EMBL" id="MASJ01000042">
    <property type="protein sequence ID" value="OCS82278.1"/>
    <property type="molecule type" value="Genomic_DNA"/>
</dbReference>
<evidence type="ECO:0000313" key="2">
    <source>
        <dbReference type="Proteomes" id="UP000093199"/>
    </source>
</evidence>
<evidence type="ECO:0000313" key="1">
    <source>
        <dbReference type="EMBL" id="OCS82278.1"/>
    </source>
</evidence>
<dbReference type="Proteomes" id="UP000093199">
    <property type="component" value="Unassembled WGS sequence"/>
</dbReference>
<evidence type="ECO:0008006" key="3">
    <source>
        <dbReference type="Google" id="ProtNLM"/>
    </source>
</evidence>
<dbReference type="STRING" id="33978.A6M13_07540"/>
<keyword evidence="2" id="KW-1185">Reference proteome</keyword>
<reference evidence="1 2" key="1">
    <citation type="submission" date="2016-07" db="EMBL/GenBank/DDBJ databases">
        <title>Caryophanon tenue genome sequencing.</title>
        <authorList>
            <person name="Verma A."/>
            <person name="Pal Y."/>
            <person name="Krishnamurthi S."/>
        </authorList>
    </citation>
    <scope>NUCLEOTIDE SEQUENCE [LARGE SCALE GENOMIC DNA]</scope>
    <source>
        <strain evidence="1 2">DSM 14152</strain>
    </source>
</reference>
<comment type="caution">
    <text evidence="1">The sequence shown here is derived from an EMBL/GenBank/DDBJ whole genome shotgun (WGS) entry which is preliminary data.</text>
</comment>
<dbReference type="RefSeq" id="WP_066548619.1">
    <property type="nucleotide sequence ID" value="NZ_MASJ01000042.1"/>
</dbReference>
<gene>
    <name evidence="1" type="ORF">A6M13_07540</name>
</gene>
<name>A0A1C0Y519_9BACL</name>
<proteinExistence type="predicted"/>
<protein>
    <recommendedName>
        <fullName evidence="3">Prophage pi2 protein 38</fullName>
    </recommendedName>
</protein>
<dbReference type="OrthoDB" id="2061576at2"/>
<organism evidence="1 2">
    <name type="scientific">Caryophanon tenue</name>
    <dbReference type="NCBI Taxonomy" id="33978"/>
    <lineage>
        <taxon>Bacteria</taxon>
        <taxon>Bacillati</taxon>
        <taxon>Bacillota</taxon>
        <taxon>Bacilli</taxon>
        <taxon>Bacillales</taxon>
        <taxon>Caryophanaceae</taxon>
        <taxon>Caryophanon</taxon>
    </lineage>
</organism>
<sequence length="114" mass="13293">MTLIELVKALNALGYPLAYSHFKTSDDTPAPTIPFIVYYEEDSTNVAADNKVHKKIKNYSIDLYTEKKELQVEQKIEDLLDSHSIYYDTSDFYIDKEQLFQRSYQITLINEQGD</sequence>
<dbReference type="AlphaFoldDB" id="A0A1C0Y519"/>
<accession>A0A1C0Y519</accession>